<evidence type="ECO:0000313" key="8">
    <source>
        <dbReference type="EMBL" id="CEG23017.1"/>
    </source>
</evidence>
<dbReference type="CDD" id="cd07731">
    <property type="entry name" value="ComA-like_MBL-fold"/>
    <property type="match status" value="1"/>
</dbReference>
<feature type="transmembrane region" description="Helical" evidence="6">
    <location>
        <begin position="371"/>
        <end position="394"/>
    </location>
</feature>
<feature type="transmembrane region" description="Helical" evidence="6">
    <location>
        <begin position="216"/>
        <end position="236"/>
    </location>
</feature>
<evidence type="ECO:0000256" key="5">
    <source>
        <dbReference type="ARBA" id="ARBA00023136"/>
    </source>
</evidence>
<feature type="transmembrane region" description="Helical" evidence="6">
    <location>
        <begin position="291"/>
        <end position="308"/>
    </location>
</feature>
<dbReference type="SMART" id="SM00849">
    <property type="entry name" value="Lactamase_B"/>
    <property type="match status" value="1"/>
</dbReference>
<accession>A0A098EMJ6</accession>
<evidence type="ECO:0000256" key="1">
    <source>
        <dbReference type="ARBA" id="ARBA00004651"/>
    </source>
</evidence>
<keyword evidence="2" id="KW-1003">Cell membrane</keyword>
<dbReference type="GO" id="GO:0005886">
    <property type="term" value="C:plasma membrane"/>
    <property type="evidence" value="ECO:0007669"/>
    <property type="project" value="UniProtKB-SubCell"/>
</dbReference>
<dbReference type="InterPro" id="IPR001279">
    <property type="entry name" value="Metallo-B-lactamas"/>
</dbReference>
<dbReference type="STRING" id="1499687.BN1080_01956"/>
<evidence type="ECO:0000256" key="3">
    <source>
        <dbReference type="ARBA" id="ARBA00022692"/>
    </source>
</evidence>
<comment type="subcellular location">
    <subcellularLocation>
        <location evidence="1">Cell membrane</location>
        <topology evidence="1">Multi-pass membrane protein</topology>
    </subcellularLocation>
</comment>
<dbReference type="Proteomes" id="UP000043699">
    <property type="component" value="Unassembled WGS sequence"/>
</dbReference>
<proteinExistence type="predicted"/>
<dbReference type="GO" id="GO:0030420">
    <property type="term" value="P:establishment of competence for transformation"/>
    <property type="evidence" value="ECO:0007669"/>
    <property type="project" value="InterPro"/>
</dbReference>
<feature type="transmembrane region" description="Helical" evidence="6">
    <location>
        <begin position="457"/>
        <end position="476"/>
    </location>
</feature>
<dbReference type="NCBIfam" id="TIGR00360">
    <property type="entry name" value="ComEC_N-term"/>
    <property type="match status" value="1"/>
</dbReference>
<keyword evidence="9" id="KW-1185">Reference proteome</keyword>
<dbReference type="Gene3D" id="3.60.15.10">
    <property type="entry name" value="Ribonuclease Z/Hydroxyacylglutathione hydrolase-like"/>
    <property type="match status" value="1"/>
</dbReference>
<dbReference type="Pfam" id="PF00753">
    <property type="entry name" value="Lactamase_B"/>
    <property type="match status" value="1"/>
</dbReference>
<dbReference type="EMBL" id="CCXS01000001">
    <property type="protein sequence ID" value="CEG23017.1"/>
    <property type="molecule type" value="Genomic_DNA"/>
</dbReference>
<dbReference type="NCBIfam" id="TIGR00361">
    <property type="entry name" value="ComEC_Rec2"/>
    <property type="match status" value="1"/>
</dbReference>
<dbReference type="PANTHER" id="PTHR30619:SF7">
    <property type="entry name" value="BETA-LACTAMASE DOMAIN PROTEIN"/>
    <property type="match status" value="1"/>
</dbReference>
<dbReference type="PANTHER" id="PTHR30619">
    <property type="entry name" value="DNA INTERNALIZATION/COMPETENCE PROTEIN COMEC/REC2"/>
    <property type="match status" value="1"/>
</dbReference>
<keyword evidence="4 6" id="KW-1133">Transmembrane helix</keyword>
<dbReference type="OrthoDB" id="9761531at2"/>
<dbReference type="InterPro" id="IPR052159">
    <property type="entry name" value="Competence_DNA_uptake"/>
</dbReference>
<reference evidence="8 9" key="1">
    <citation type="submission" date="2014-09" db="EMBL/GenBank/DDBJ databases">
        <authorList>
            <person name="Urmite Genomes Urmite Genomes"/>
        </authorList>
    </citation>
    <scope>NUCLEOTIDE SEQUENCE [LARGE SCALE GENOMIC DNA]</scope>
    <source>
        <strain evidence="8 9">ES2</strain>
    </source>
</reference>
<dbReference type="InterPro" id="IPR035681">
    <property type="entry name" value="ComA-like_MBL"/>
</dbReference>
<protein>
    <submittedName>
        <fullName evidence="8">ComEC family competence protein</fullName>
    </submittedName>
</protein>
<feature type="transmembrane region" description="Helical" evidence="6">
    <location>
        <begin position="243"/>
        <end position="260"/>
    </location>
</feature>
<dbReference type="Pfam" id="PF03772">
    <property type="entry name" value="Competence"/>
    <property type="match status" value="1"/>
</dbReference>
<dbReference type="AlphaFoldDB" id="A0A098EMJ6"/>
<organism evidence="8 9">
    <name type="scientific">Planococcus massiliensis</name>
    <dbReference type="NCBI Taxonomy" id="1499687"/>
    <lineage>
        <taxon>Bacteria</taxon>
        <taxon>Bacillati</taxon>
        <taxon>Bacillota</taxon>
        <taxon>Bacilli</taxon>
        <taxon>Bacillales</taxon>
        <taxon>Caryophanaceae</taxon>
        <taxon>Planococcus</taxon>
    </lineage>
</organism>
<gene>
    <name evidence="8" type="ORF">BN1080_01956</name>
</gene>
<evidence type="ECO:0000313" key="9">
    <source>
        <dbReference type="Proteomes" id="UP000043699"/>
    </source>
</evidence>
<dbReference type="InterPro" id="IPR036866">
    <property type="entry name" value="RibonucZ/Hydroxyglut_hydro"/>
</dbReference>
<keyword evidence="5 6" id="KW-0472">Membrane</keyword>
<feature type="domain" description="Metallo-beta-lactamase" evidence="7">
    <location>
        <begin position="489"/>
        <end position="699"/>
    </location>
</feature>
<dbReference type="InterPro" id="IPR004477">
    <property type="entry name" value="ComEC_N"/>
</dbReference>
<evidence type="ECO:0000259" key="7">
    <source>
        <dbReference type="SMART" id="SM00849"/>
    </source>
</evidence>
<sequence>MAATYAAHESPRMLGFMALLFLWMAWKREPLLFMALIGVAACSFFALQEIRQQEEAQSGSKFTGELLFLANYTIDGDGLRGFAKLDGKELVYAKYRFESAEEKALYENSLFKSTLQVSGAFEEPSEPSHRFAFDMKKYLKHNGAKGLLKIEAIHAIAENRTFNSWMSSRRESLKTHIRESFPAGISVEAEALLIGEQDRMSPEDRQLFQTLGITHLFAISGLHVAIIAGIAYFLLIRLHFRKESVVLWMLAILPLYALLAGGAPSIWRSVCMVCIVLAGSLFKLKWPISHVLTASFIFFVLWNPALLYNIGFQLSYGATFAIIYSSRFLSLSASAIKNGLIITAVSQLSLYPLLLHHFYEISLSSFLVNSLFVPLYTAVILPVNLVLLGMTFLWPAGADFLFPIYEPVRSLIAELMEWLARIPHQMWNPGKPEPLMAVLLMASVLIFYVLAEKGFRLWQLLVLIVPAILFTLMPYADNNLKITFLDVGQGDSAVIELPYRKGVYVIDAGGLLRFDQETFQEREKPYEIGRQIVVPYLKGKGISAVDILVLSHADADHAEGADELFKLLSIKQLHLTPGSAETDLMQALAPYAQEASAAFPYAGSSWRSGNINFTYLSPADSLYEGNNDSLVLLLESEEMRILFTGDLEAEGERELLEKYGEKIANLTLLKVGHHGSKTSSSEPFLEMVNPALSIFSTGKDNRYGHPADEVVQRFEDLGLKTINTAERGTLEFSWDQGEMRLEAMRPIKKGSSP</sequence>
<dbReference type="InterPro" id="IPR004797">
    <property type="entry name" value="Competence_ComEC/Rec2"/>
</dbReference>
<feature type="transmembrane region" description="Helical" evidence="6">
    <location>
        <begin position="340"/>
        <end position="359"/>
    </location>
</feature>
<evidence type="ECO:0000256" key="6">
    <source>
        <dbReference type="SAM" id="Phobius"/>
    </source>
</evidence>
<keyword evidence="3 6" id="KW-0812">Transmembrane</keyword>
<feature type="transmembrane region" description="Helical" evidence="6">
    <location>
        <begin position="434"/>
        <end position="451"/>
    </location>
</feature>
<evidence type="ECO:0000256" key="4">
    <source>
        <dbReference type="ARBA" id="ARBA00022989"/>
    </source>
</evidence>
<dbReference type="SUPFAM" id="SSF56281">
    <property type="entry name" value="Metallo-hydrolase/oxidoreductase"/>
    <property type="match status" value="1"/>
</dbReference>
<evidence type="ECO:0000256" key="2">
    <source>
        <dbReference type="ARBA" id="ARBA00022475"/>
    </source>
</evidence>
<name>A0A098EMJ6_9BACL</name>